<protein>
    <submittedName>
        <fullName evidence="1">Uncharacterized protein</fullName>
    </submittedName>
</protein>
<reference evidence="1 2" key="1">
    <citation type="submission" date="2021-04" db="EMBL/GenBank/DDBJ databases">
        <authorList>
            <person name="De Guttry C."/>
            <person name="Zahm M."/>
            <person name="Klopp C."/>
            <person name="Cabau C."/>
            <person name="Louis A."/>
            <person name="Berthelot C."/>
            <person name="Parey E."/>
            <person name="Roest Crollius H."/>
            <person name="Montfort J."/>
            <person name="Robinson-Rechavi M."/>
            <person name="Bucao C."/>
            <person name="Bouchez O."/>
            <person name="Gislard M."/>
            <person name="Lluch J."/>
            <person name="Milhes M."/>
            <person name="Lampietro C."/>
            <person name="Lopez Roques C."/>
            <person name="Donnadieu C."/>
            <person name="Braasch I."/>
            <person name="Desvignes T."/>
            <person name="Postlethwait J."/>
            <person name="Bobe J."/>
            <person name="Wedekind C."/>
            <person name="Guiguen Y."/>
        </authorList>
    </citation>
    <scope>NUCLEOTIDE SEQUENCE [LARGE SCALE GENOMIC DNA]</scope>
    <source>
        <strain evidence="1">Cs_M1</strain>
        <tissue evidence="1">Blood</tissue>
    </source>
</reference>
<evidence type="ECO:0000313" key="1">
    <source>
        <dbReference type="EMBL" id="KAK6313088.1"/>
    </source>
</evidence>
<evidence type="ECO:0000313" key="2">
    <source>
        <dbReference type="Proteomes" id="UP001356427"/>
    </source>
</evidence>
<gene>
    <name evidence="1" type="ORF">J4Q44_G00164350</name>
</gene>
<sequence length="82" mass="9612">MKKDEKVRAFNTNWYQKYSWLTGSLSSSRLYFWPCLLFGKSEPWSKGGYSDLKNIDRSAKQKQGAYKCPHQIHASGKKLHRL</sequence>
<organism evidence="1 2">
    <name type="scientific">Coregonus suidteri</name>
    <dbReference type="NCBI Taxonomy" id="861788"/>
    <lineage>
        <taxon>Eukaryota</taxon>
        <taxon>Metazoa</taxon>
        <taxon>Chordata</taxon>
        <taxon>Craniata</taxon>
        <taxon>Vertebrata</taxon>
        <taxon>Euteleostomi</taxon>
        <taxon>Actinopterygii</taxon>
        <taxon>Neopterygii</taxon>
        <taxon>Teleostei</taxon>
        <taxon>Protacanthopterygii</taxon>
        <taxon>Salmoniformes</taxon>
        <taxon>Salmonidae</taxon>
        <taxon>Coregoninae</taxon>
        <taxon>Coregonus</taxon>
    </lineage>
</organism>
<name>A0AAN8LLE2_9TELE</name>
<dbReference type="AlphaFoldDB" id="A0AAN8LLE2"/>
<keyword evidence="2" id="KW-1185">Reference proteome</keyword>
<dbReference type="EMBL" id="JAGTTL010000014">
    <property type="protein sequence ID" value="KAK6313088.1"/>
    <property type="molecule type" value="Genomic_DNA"/>
</dbReference>
<dbReference type="Proteomes" id="UP001356427">
    <property type="component" value="Unassembled WGS sequence"/>
</dbReference>
<proteinExistence type="predicted"/>
<accession>A0AAN8LLE2</accession>
<comment type="caution">
    <text evidence="1">The sequence shown here is derived from an EMBL/GenBank/DDBJ whole genome shotgun (WGS) entry which is preliminary data.</text>
</comment>